<evidence type="ECO:0000256" key="1">
    <source>
        <dbReference type="SAM" id="MobiDB-lite"/>
    </source>
</evidence>
<evidence type="ECO:0000313" key="3">
    <source>
        <dbReference type="Proteomes" id="UP000001072"/>
    </source>
</evidence>
<gene>
    <name evidence="2" type="ORF">MELLADRAFT_90750</name>
</gene>
<name>F4R7C6_MELLP</name>
<feature type="region of interest" description="Disordered" evidence="1">
    <location>
        <begin position="81"/>
        <end position="117"/>
    </location>
</feature>
<feature type="compositionally biased region" description="Polar residues" evidence="1">
    <location>
        <begin position="81"/>
        <end position="108"/>
    </location>
</feature>
<dbReference type="HOGENOM" id="CLU_1816214_0_0_1"/>
<dbReference type="RefSeq" id="XP_007405443.1">
    <property type="nucleotide sequence ID" value="XM_007405381.1"/>
</dbReference>
<reference evidence="3" key="1">
    <citation type="journal article" date="2011" name="Proc. Natl. Acad. Sci. U.S.A.">
        <title>Obligate biotrophy features unraveled by the genomic analysis of rust fungi.</title>
        <authorList>
            <person name="Duplessis S."/>
            <person name="Cuomo C.A."/>
            <person name="Lin Y.-C."/>
            <person name="Aerts A."/>
            <person name="Tisserant E."/>
            <person name="Veneault-Fourrey C."/>
            <person name="Joly D.L."/>
            <person name="Hacquard S."/>
            <person name="Amselem J."/>
            <person name="Cantarel B.L."/>
            <person name="Chiu R."/>
            <person name="Coutinho P.M."/>
            <person name="Feau N."/>
            <person name="Field M."/>
            <person name="Frey P."/>
            <person name="Gelhaye E."/>
            <person name="Goldberg J."/>
            <person name="Grabherr M.G."/>
            <person name="Kodira C.D."/>
            <person name="Kohler A."/>
            <person name="Kuees U."/>
            <person name="Lindquist E.A."/>
            <person name="Lucas S.M."/>
            <person name="Mago R."/>
            <person name="Mauceli E."/>
            <person name="Morin E."/>
            <person name="Murat C."/>
            <person name="Pangilinan J.L."/>
            <person name="Park R."/>
            <person name="Pearson M."/>
            <person name="Quesneville H."/>
            <person name="Rouhier N."/>
            <person name="Sakthikumar S."/>
            <person name="Salamov A.A."/>
            <person name="Schmutz J."/>
            <person name="Selles B."/>
            <person name="Shapiro H."/>
            <person name="Tanguay P."/>
            <person name="Tuskan G.A."/>
            <person name="Henrissat B."/>
            <person name="Van de Peer Y."/>
            <person name="Rouze P."/>
            <person name="Ellis J.G."/>
            <person name="Dodds P.N."/>
            <person name="Schein J.E."/>
            <person name="Zhong S."/>
            <person name="Hamelin R.C."/>
            <person name="Grigoriev I.V."/>
            <person name="Szabo L.J."/>
            <person name="Martin F."/>
        </authorList>
    </citation>
    <scope>NUCLEOTIDE SEQUENCE [LARGE SCALE GENOMIC DNA]</scope>
    <source>
        <strain evidence="3">98AG31 / pathotype 3-4-7</strain>
    </source>
</reference>
<dbReference type="Proteomes" id="UP000001072">
    <property type="component" value="Unassembled WGS sequence"/>
</dbReference>
<organism evidence="3">
    <name type="scientific">Melampsora larici-populina (strain 98AG31 / pathotype 3-4-7)</name>
    <name type="common">Poplar leaf rust fungus</name>
    <dbReference type="NCBI Taxonomy" id="747676"/>
    <lineage>
        <taxon>Eukaryota</taxon>
        <taxon>Fungi</taxon>
        <taxon>Dikarya</taxon>
        <taxon>Basidiomycota</taxon>
        <taxon>Pucciniomycotina</taxon>
        <taxon>Pucciniomycetes</taxon>
        <taxon>Pucciniales</taxon>
        <taxon>Melampsoraceae</taxon>
        <taxon>Melampsora</taxon>
    </lineage>
</organism>
<evidence type="ECO:0000313" key="2">
    <source>
        <dbReference type="EMBL" id="EGG11808.1"/>
    </source>
</evidence>
<sequence length="142" mass="15188">MFHARSMVHPLMIARFFGMSPLQDLSRGPYHPSALITLSMSQYVHCDPAGVTPSCSQMSSVFSNPHINALILDSAQTQGHTPLTSPATVCTPVSNVTTSKKRQASVSDRGSDGDIKDQEFQQRLGAAVGTSATNVDQPDDSL</sequence>
<dbReference type="AlphaFoldDB" id="F4R7C6"/>
<dbReference type="VEuPathDB" id="FungiDB:MELLADRAFT_90750"/>
<protein>
    <submittedName>
        <fullName evidence="2">Uncharacterized protein</fullName>
    </submittedName>
</protein>
<dbReference type="EMBL" id="GL883092">
    <property type="protein sequence ID" value="EGG11808.1"/>
    <property type="molecule type" value="Genomic_DNA"/>
</dbReference>
<dbReference type="KEGG" id="mlr:MELLADRAFT_90750"/>
<keyword evidence="3" id="KW-1185">Reference proteome</keyword>
<dbReference type="GeneID" id="18935669"/>
<dbReference type="InParanoid" id="F4R7C6"/>
<proteinExistence type="predicted"/>
<accession>F4R7C6</accession>